<dbReference type="AlphaFoldDB" id="A0A2Z4FQ12"/>
<name>A0A2Z4FQ12_9DELT</name>
<dbReference type="EMBL" id="CP030032">
    <property type="protein sequence ID" value="AWV90758.1"/>
    <property type="molecule type" value="Genomic_DNA"/>
</dbReference>
<evidence type="ECO:0000313" key="1">
    <source>
        <dbReference type="EMBL" id="AWV90758.1"/>
    </source>
</evidence>
<protein>
    <submittedName>
        <fullName evidence="1">Uncharacterized protein</fullName>
    </submittedName>
</protein>
<dbReference type="KEGG" id="bsed:DN745_16120"/>
<dbReference type="Proteomes" id="UP000249799">
    <property type="component" value="Chromosome"/>
</dbReference>
<accession>A0A2Z4FQ12</accession>
<dbReference type="OrthoDB" id="5538309at2"/>
<dbReference type="PROSITE" id="PS51257">
    <property type="entry name" value="PROKAR_LIPOPROTEIN"/>
    <property type="match status" value="1"/>
</dbReference>
<evidence type="ECO:0000313" key="2">
    <source>
        <dbReference type="Proteomes" id="UP000249799"/>
    </source>
</evidence>
<dbReference type="RefSeq" id="WP_111336396.1">
    <property type="nucleotide sequence ID" value="NZ_CP030032.1"/>
</dbReference>
<proteinExistence type="predicted"/>
<reference evidence="1 2" key="1">
    <citation type="submission" date="2018-06" db="EMBL/GenBank/DDBJ databases">
        <title>Lujinxingia sediminis gen. nov. sp. nov., a new facultative anaerobic member of the class Deltaproteobacteria, and proposal of Lujinxingaceae fam. nov.</title>
        <authorList>
            <person name="Guo L.-Y."/>
            <person name="Li C.-M."/>
            <person name="Wang S."/>
            <person name="Du Z.-J."/>
        </authorList>
    </citation>
    <scope>NUCLEOTIDE SEQUENCE [LARGE SCALE GENOMIC DNA]</scope>
    <source>
        <strain evidence="1 2">FA350</strain>
    </source>
</reference>
<sequence>MKTTTKILLGALASATLLAAGCVLPVKADGLQKVLTLGFDKGPVSAATITSPMARGAKLAYSVTERGQGEQKLRVIQAESDDEWAIGVDAVAQSAVILEALEVGSAEVYIEAESTHGYWLDNLFELSVAEVDSLDFANPCELGGEAAYFVDSDIRLHYTMRAGSEIAVGYGHYPVEFWPLSGAKLGEASTNGLLPLRTGVFPGRVEIRSTVSDDRFKIDLVEPRDVNALKLFEEDIYSSDKVPVLLDTLTSLHILPEVGDGLPVCQNNADMRVEVLTPNICNASFYQGPPRTEDLFHLYETQTLDVYGLNPGECTFRVTMPEAAGGQGVSVEKTVRIGGYAPDMLD</sequence>
<organism evidence="1 2">
    <name type="scientific">Bradymonas sediminis</name>
    <dbReference type="NCBI Taxonomy" id="1548548"/>
    <lineage>
        <taxon>Bacteria</taxon>
        <taxon>Deltaproteobacteria</taxon>
        <taxon>Bradymonadales</taxon>
        <taxon>Bradymonadaceae</taxon>
        <taxon>Bradymonas</taxon>
    </lineage>
</organism>
<gene>
    <name evidence="1" type="ORF">DN745_16120</name>
</gene>
<keyword evidence="2" id="KW-1185">Reference proteome</keyword>